<dbReference type="AlphaFoldDB" id="A0A834XD57"/>
<keyword evidence="3" id="KW-1185">Reference proteome</keyword>
<evidence type="ECO:0000259" key="1">
    <source>
        <dbReference type="Pfam" id="PF25276"/>
    </source>
</evidence>
<dbReference type="Pfam" id="PF25276">
    <property type="entry name" value="DUF7870"/>
    <property type="match status" value="1"/>
</dbReference>
<feature type="domain" description="DUF7870" evidence="1">
    <location>
        <begin position="148"/>
        <end position="317"/>
    </location>
</feature>
<proteinExistence type="predicted"/>
<name>A0A834XD57_9FABA</name>
<evidence type="ECO:0000313" key="3">
    <source>
        <dbReference type="Proteomes" id="UP000634136"/>
    </source>
</evidence>
<keyword evidence="2" id="KW-0812">Transmembrane</keyword>
<dbReference type="InterPro" id="IPR057192">
    <property type="entry name" value="DUF7870"/>
</dbReference>
<dbReference type="EMBL" id="JAAIUW010000002">
    <property type="protein sequence ID" value="KAF7843009.1"/>
    <property type="molecule type" value="Genomic_DNA"/>
</dbReference>
<dbReference type="PANTHER" id="PTHR33597">
    <property type="entry name" value="OS02G0760400 PROTEIN"/>
    <property type="match status" value="1"/>
</dbReference>
<dbReference type="OrthoDB" id="1919622at2759"/>
<reference evidence="2" key="1">
    <citation type="submission" date="2020-09" db="EMBL/GenBank/DDBJ databases">
        <title>Genome-Enabled Discovery of Anthraquinone Biosynthesis in Senna tora.</title>
        <authorList>
            <person name="Kang S.-H."/>
            <person name="Pandey R.P."/>
            <person name="Lee C.-M."/>
            <person name="Sim J.-S."/>
            <person name="Jeong J.-T."/>
            <person name="Choi B.-S."/>
            <person name="Jung M."/>
            <person name="Ginzburg D."/>
            <person name="Zhao K."/>
            <person name="Won S.Y."/>
            <person name="Oh T.-J."/>
            <person name="Yu Y."/>
            <person name="Kim N.-H."/>
            <person name="Lee O.R."/>
            <person name="Lee T.-H."/>
            <person name="Bashyal P."/>
            <person name="Kim T.-S."/>
            <person name="Lee W.-H."/>
            <person name="Kawkins C."/>
            <person name="Kim C.-K."/>
            <person name="Kim J.S."/>
            <person name="Ahn B.O."/>
            <person name="Rhee S.Y."/>
            <person name="Sohng J.K."/>
        </authorList>
    </citation>
    <scope>NUCLEOTIDE SEQUENCE</scope>
    <source>
        <tissue evidence="2">Leaf</tissue>
    </source>
</reference>
<protein>
    <submittedName>
        <fullName evidence="2">Putative transmembrane protein</fullName>
    </submittedName>
</protein>
<comment type="caution">
    <text evidence="2">The sequence shown here is derived from an EMBL/GenBank/DDBJ whole genome shotgun (WGS) entry which is preliminary data.</text>
</comment>
<organism evidence="2 3">
    <name type="scientific">Senna tora</name>
    <dbReference type="NCBI Taxonomy" id="362788"/>
    <lineage>
        <taxon>Eukaryota</taxon>
        <taxon>Viridiplantae</taxon>
        <taxon>Streptophyta</taxon>
        <taxon>Embryophyta</taxon>
        <taxon>Tracheophyta</taxon>
        <taxon>Spermatophyta</taxon>
        <taxon>Magnoliopsida</taxon>
        <taxon>eudicotyledons</taxon>
        <taxon>Gunneridae</taxon>
        <taxon>Pentapetalae</taxon>
        <taxon>rosids</taxon>
        <taxon>fabids</taxon>
        <taxon>Fabales</taxon>
        <taxon>Fabaceae</taxon>
        <taxon>Caesalpinioideae</taxon>
        <taxon>Cassia clade</taxon>
        <taxon>Senna</taxon>
    </lineage>
</organism>
<sequence length="318" mass="36926">MNVEQLNFLLRDLADEGLLRKDDKVLIITPPNGFGGVIPLNKNEIEVVLDSELERKSLIPNGSYDFVFISSSVVDAKFIDRILKIDGIVALPLDTNLSNAFEHKPNFRVAYLRRYSSIIVALRKTSPESSSPKRKLFQWEIEAKKVALKGLEDVLLEPPKQSLVKSRKYLKKIKYLPDLMGDSSLEGYERRIFIGVGLPEENKHSIEWFKKNYPKNRNFEIHSLRIEPEEKLVPKTDVPDWLSKHLKEEEFVVMKAEAEVVEEMIRKRTISLVDELFLECKNDWWKSGKKKIGRAYWECLALYGRLRDEGVAVHQWWG</sequence>
<keyword evidence="2" id="KW-0472">Membrane</keyword>
<accession>A0A834XD57</accession>
<gene>
    <name evidence="2" type="ORF">G2W53_005307</name>
</gene>
<dbReference type="Proteomes" id="UP000634136">
    <property type="component" value="Unassembled WGS sequence"/>
</dbReference>
<evidence type="ECO:0000313" key="2">
    <source>
        <dbReference type="EMBL" id="KAF7843009.1"/>
    </source>
</evidence>
<dbReference type="PANTHER" id="PTHR33597:SF22">
    <property type="entry name" value="PROTEIN, PUTATIVE-RELATED"/>
    <property type="match status" value="1"/>
</dbReference>